<keyword evidence="2" id="KW-1185">Reference proteome</keyword>
<dbReference type="EMBL" id="JAERRG010000009">
    <property type="protein sequence ID" value="MBL1115436.1"/>
    <property type="molecule type" value="Genomic_DNA"/>
</dbReference>
<reference evidence="1 2" key="1">
    <citation type="submission" date="2021-01" db="EMBL/GenBank/DDBJ databases">
        <title>WGS of actinomycetes isolated from Thailand.</title>
        <authorList>
            <person name="Thawai C."/>
        </authorList>
    </citation>
    <scope>NUCLEOTIDE SEQUENCE [LARGE SCALE GENOMIC DNA]</scope>
    <source>
        <strain evidence="1 2">CA3R110</strain>
    </source>
</reference>
<accession>A0ABS1PUN3</accession>
<protein>
    <submittedName>
        <fullName evidence="1">Uncharacterized protein</fullName>
    </submittedName>
</protein>
<name>A0ABS1PUN3_9ACTN</name>
<comment type="caution">
    <text evidence="1">The sequence shown here is derived from an EMBL/GenBank/DDBJ whole genome shotgun (WGS) entry which is preliminary data.</text>
</comment>
<organism evidence="1 2">
    <name type="scientific">Streptomyces endocoffeicus</name>
    <dbReference type="NCBI Taxonomy" id="2898945"/>
    <lineage>
        <taxon>Bacteria</taxon>
        <taxon>Bacillati</taxon>
        <taxon>Actinomycetota</taxon>
        <taxon>Actinomycetes</taxon>
        <taxon>Kitasatosporales</taxon>
        <taxon>Streptomycetaceae</taxon>
        <taxon>Streptomyces</taxon>
    </lineage>
</organism>
<gene>
    <name evidence="1" type="ORF">JK364_23990</name>
</gene>
<evidence type="ECO:0000313" key="2">
    <source>
        <dbReference type="Proteomes" id="UP000621510"/>
    </source>
</evidence>
<sequence length="125" mass="13740">MSLNLVLEDLMIPSKMLLPAITPEGTYGQLVELITAVSGLDDQAAEGLADSLLFRLGLYGPTPERVDDLCAAMFFDADPEDGGWVQCGKTPGHIQCGDLLHEGRWSGRRWRDDHRQAVVADDEEE</sequence>
<proteinExistence type="predicted"/>
<evidence type="ECO:0000313" key="1">
    <source>
        <dbReference type="EMBL" id="MBL1115436.1"/>
    </source>
</evidence>
<dbReference type="Proteomes" id="UP000621510">
    <property type="component" value="Unassembled WGS sequence"/>
</dbReference>